<protein>
    <submittedName>
        <fullName evidence="1">Uncharacterized protein</fullName>
    </submittedName>
</protein>
<name>A0A9P6U4B8_9FUNG</name>
<dbReference type="Proteomes" id="UP000807716">
    <property type="component" value="Unassembled WGS sequence"/>
</dbReference>
<proteinExistence type="predicted"/>
<dbReference type="OrthoDB" id="2387969at2759"/>
<sequence>MTKADTVILQTYKDLSINGPNTSSLSSYEHQKRVPAEQRQVALEQLEVQRHNETMSSVNIRQGSTGELWTAVEANLSAPSQSLIRGRASRL</sequence>
<accession>A0A9P6U4B8</accession>
<reference evidence="1" key="1">
    <citation type="journal article" date="2020" name="Fungal Divers.">
        <title>Resolving the Mortierellaceae phylogeny through synthesis of multi-gene phylogenetics and phylogenomics.</title>
        <authorList>
            <person name="Vandepol N."/>
            <person name="Liber J."/>
            <person name="Desiro A."/>
            <person name="Na H."/>
            <person name="Kennedy M."/>
            <person name="Barry K."/>
            <person name="Grigoriev I.V."/>
            <person name="Miller A.N."/>
            <person name="O'Donnell K."/>
            <person name="Stajich J.E."/>
            <person name="Bonito G."/>
        </authorList>
    </citation>
    <scope>NUCLEOTIDE SEQUENCE</scope>
    <source>
        <strain evidence="1">BC1065</strain>
    </source>
</reference>
<gene>
    <name evidence="1" type="ORF">DFQ27_004553</name>
</gene>
<evidence type="ECO:0000313" key="2">
    <source>
        <dbReference type="Proteomes" id="UP000807716"/>
    </source>
</evidence>
<keyword evidence="2" id="KW-1185">Reference proteome</keyword>
<evidence type="ECO:0000313" key="1">
    <source>
        <dbReference type="EMBL" id="KAG0258588.1"/>
    </source>
</evidence>
<dbReference type="EMBL" id="JAAAJB010000319">
    <property type="protein sequence ID" value="KAG0258588.1"/>
    <property type="molecule type" value="Genomic_DNA"/>
</dbReference>
<comment type="caution">
    <text evidence="1">The sequence shown here is derived from an EMBL/GenBank/DDBJ whole genome shotgun (WGS) entry which is preliminary data.</text>
</comment>
<dbReference type="AlphaFoldDB" id="A0A9P6U4B8"/>
<organism evidence="1 2">
    <name type="scientific">Actinomortierella ambigua</name>
    <dbReference type="NCBI Taxonomy" id="1343610"/>
    <lineage>
        <taxon>Eukaryota</taxon>
        <taxon>Fungi</taxon>
        <taxon>Fungi incertae sedis</taxon>
        <taxon>Mucoromycota</taxon>
        <taxon>Mortierellomycotina</taxon>
        <taxon>Mortierellomycetes</taxon>
        <taxon>Mortierellales</taxon>
        <taxon>Mortierellaceae</taxon>
        <taxon>Actinomortierella</taxon>
    </lineage>
</organism>